<dbReference type="EMBL" id="GGEC01075870">
    <property type="protein sequence ID" value="MBX56354.1"/>
    <property type="molecule type" value="Transcribed_RNA"/>
</dbReference>
<sequence length="44" mass="5089">MMKGETIVHLCKTNISNKRKGILMYKVLIFRSSSNATRKYEGKI</sequence>
<dbReference type="AlphaFoldDB" id="A0A2P2PNS1"/>
<accession>A0A2P2PNS1</accession>
<proteinExistence type="predicted"/>
<reference evidence="1" key="1">
    <citation type="submission" date="2018-02" db="EMBL/GenBank/DDBJ databases">
        <title>Rhizophora mucronata_Transcriptome.</title>
        <authorList>
            <person name="Meera S.P."/>
            <person name="Sreeshan A."/>
            <person name="Augustine A."/>
        </authorList>
    </citation>
    <scope>NUCLEOTIDE SEQUENCE</scope>
    <source>
        <tissue evidence="1">Leaf</tissue>
    </source>
</reference>
<evidence type="ECO:0000313" key="1">
    <source>
        <dbReference type="EMBL" id="MBX56354.1"/>
    </source>
</evidence>
<organism evidence="1">
    <name type="scientific">Rhizophora mucronata</name>
    <name type="common">Asiatic mangrove</name>
    <dbReference type="NCBI Taxonomy" id="61149"/>
    <lineage>
        <taxon>Eukaryota</taxon>
        <taxon>Viridiplantae</taxon>
        <taxon>Streptophyta</taxon>
        <taxon>Embryophyta</taxon>
        <taxon>Tracheophyta</taxon>
        <taxon>Spermatophyta</taxon>
        <taxon>Magnoliopsida</taxon>
        <taxon>eudicotyledons</taxon>
        <taxon>Gunneridae</taxon>
        <taxon>Pentapetalae</taxon>
        <taxon>rosids</taxon>
        <taxon>fabids</taxon>
        <taxon>Malpighiales</taxon>
        <taxon>Rhizophoraceae</taxon>
        <taxon>Rhizophora</taxon>
    </lineage>
</organism>
<name>A0A2P2PNS1_RHIMU</name>
<protein>
    <submittedName>
        <fullName evidence="1">Uncharacterized protein</fullName>
    </submittedName>
</protein>